<evidence type="ECO:0000313" key="3">
    <source>
        <dbReference type="EMBL" id="KKZ74758.1"/>
    </source>
</evidence>
<organism evidence="3 4">
    <name type="scientific">Streptomyces showdoensis</name>
    <dbReference type="NCBI Taxonomy" id="68268"/>
    <lineage>
        <taxon>Bacteria</taxon>
        <taxon>Bacillati</taxon>
        <taxon>Actinomycetota</taxon>
        <taxon>Actinomycetes</taxon>
        <taxon>Kitasatosporales</taxon>
        <taxon>Streptomycetaceae</taxon>
        <taxon>Streptomyces</taxon>
    </lineage>
</organism>
<keyword evidence="2" id="KW-0732">Signal</keyword>
<feature type="region of interest" description="Disordered" evidence="1">
    <location>
        <begin position="30"/>
        <end position="64"/>
    </location>
</feature>
<name>A0A2P2GTC6_STREW</name>
<evidence type="ECO:0000256" key="1">
    <source>
        <dbReference type="SAM" id="MobiDB-lite"/>
    </source>
</evidence>
<protein>
    <submittedName>
        <fullName evidence="3">Uncharacterized protein</fullName>
    </submittedName>
</protein>
<evidence type="ECO:0000313" key="4">
    <source>
        <dbReference type="Proteomes" id="UP000265325"/>
    </source>
</evidence>
<evidence type="ECO:0000256" key="2">
    <source>
        <dbReference type="SAM" id="SignalP"/>
    </source>
</evidence>
<dbReference type="AlphaFoldDB" id="A0A2P2GTC6"/>
<feature type="compositionally biased region" description="Basic and acidic residues" evidence="1">
    <location>
        <begin position="55"/>
        <end position="64"/>
    </location>
</feature>
<dbReference type="EMBL" id="LAQS01000007">
    <property type="protein sequence ID" value="KKZ74758.1"/>
    <property type="molecule type" value="Genomic_DNA"/>
</dbReference>
<reference evidence="3 4" key="1">
    <citation type="submission" date="2015-05" db="EMBL/GenBank/DDBJ databases">
        <title>Draft Genome assembly of Streptomyces showdoensis.</title>
        <authorList>
            <person name="Thapa K.K."/>
            <person name="Metsa-Ketela M."/>
        </authorList>
    </citation>
    <scope>NUCLEOTIDE SEQUENCE [LARGE SCALE GENOMIC DNA]</scope>
    <source>
        <strain evidence="3 4">ATCC 15227</strain>
    </source>
</reference>
<gene>
    <name evidence="3" type="ORF">VO63_06700</name>
</gene>
<feature type="chain" id="PRO_5038376783" evidence="2">
    <location>
        <begin position="25"/>
        <end position="64"/>
    </location>
</feature>
<keyword evidence="4" id="KW-1185">Reference proteome</keyword>
<proteinExistence type="predicted"/>
<dbReference type="RefSeq" id="WP_046906633.1">
    <property type="nucleotide sequence ID" value="NZ_BAAAXG010000026.1"/>
</dbReference>
<dbReference type="Proteomes" id="UP000265325">
    <property type="component" value="Unassembled WGS sequence"/>
</dbReference>
<feature type="signal peptide" evidence="2">
    <location>
        <begin position="1"/>
        <end position="24"/>
    </location>
</feature>
<accession>A0A2P2GTC6</accession>
<comment type="caution">
    <text evidence="3">The sequence shown here is derived from an EMBL/GenBank/DDBJ whole genome shotgun (WGS) entry which is preliminary data.</text>
</comment>
<sequence length="64" mass="6505">MNLTTLPRVLVSALALTGAALGFAAQTAQATAPESADASVTHRVAEDPEPVEVGEDGRADLSED</sequence>